<evidence type="ECO:0000256" key="5">
    <source>
        <dbReference type="ARBA" id="ARBA00022692"/>
    </source>
</evidence>
<dbReference type="PANTHER" id="PTHR36838:SF1">
    <property type="entry name" value="SLR1864 PROTEIN"/>
    <property type="match status" value="1"/>
</dbReference>
<feature type="transmembrane region" description="Helical" evidence="8">
    <location>
        <begin position="125"/>
        <end position="146"/>
    </location>
</feature>
<sequence>MATLEQLIIFFLLIGVGVIARKVGVITPGNTPQLTSLVFNFAMPAIILSGITTDQPHISGKELSIVLASAFTALILLIICSRILARVLRYEREYHGVVTVMTTFTNISMMGIPMIYSLYGAEAMIYITVFLLPYNLLFFSYGYYCMKDQSGNAEALSLRNMLNVIKPGIIACILALILYISNIHIPYVIAQPIKMLGAITGPVSMLLIGSFLLDIEWKSVFKDVKVWVFTFFKMVIIPLVIILIMKLFITNGLLLGVLLAAVATPAGAGTPLLAQMLNKKIYPLALKGATLTTLVSLITMPLVAMMTGIG</sequence>
<keyword evidence="6 8" id="KW-1133">Transmembrane helix</keyword>
<dbReference type="EMBL" id="QONO01000297">
    <property type="protein sequence ID" value="RDR20246.1"/>
    <property type="molecule type" value="Genomic_DNA"/>
</dbReference>
<protein>
    <submittedName>
        <fullName evidence="9">Membrane transport protein</fullName>
    </submittedName>
</protein>
<feature type="transmembrane region" description="Helical" evidence="8">
    <location>
        <begin position="167"/>
        <end position="189"/>
    </location>
</feature>
<dbReference type="InterPro" id="IPR038770">
    <property type="entry name" value="Na+/solute_symporter_sf"/>
</dbReference>
<comment type="similarity">
    <text evidence="2">Belongs to the auxin efflux carrier (TC 2.A.69) family.</text>
</comment>
<evidence type="ECO:0000256" key="2">
    <source>
        <dbReference type="ARBA" id="ARBA00010145"/>
    </source>
</evidence>
<dbReference type="Gene3D" id="1.20.1530.20">
    <property type="match status" value="1"/>
</dbReference>
<feature type="transmembrane region" description="Helical" evidence="8">
    <location>
        <begin position="97"/>
        <end position="119"/>
    </location>
</feature>
<dbReference type="PANTHER" id="PTHR36838">
    <property type="entry name" value="AUXIN EFFLUX CARRIER FAMILY PROTEIN"/>
    <property type="match status" value="1"/>
</dbReference>
<keyword evidence="4" id="KW-1003">Cell membrane</keyword>
<keyword evidence="5 8" id="KW-0812">Transmembrane</keyword>
<feature type="transmembrane region" description="Helical" evidence="8">
    <location>
        <begin position="226"/>
        <end position="249"/>
    </location>
</feature>
<dbReference type="RefSeq" id="WP_115439808.1">
    <property type="nucleotide sequence ID" value="NZ_QONN01000086.1"/>
</dbReference>
<feature type="transmembrane region" description="Helical" evidence="8">
    <location>
        <begin position="289"/>
        <end position="309"/>
    </location>
</feature>
<keyword evidence="7 8" id="KW-0472">Membrane</keyword>
<comment type="caution">
    <text evidence="9">The sequence shown here is derived from an EMBL/GenBank/DDBJ whole genome shotgun (WGS) entry which is preliminary data.</text>
</comment>
<gene>
    <name evidence="9" type="ORF">C4A13_00269</name>
</gene>
<reference evidence="9 10" key="1">
    <citation type="submission" date="2018-06" db="EMBL/GenBank/DDBJ databases">
        <title>Recombination Drives Gene Content and Phenotype Evolution in Wild Type E. coli Strains.</title>
        <authorList>
            <person name="Field C.M."/>
            <person name="Silander O.K."/>
            <person name="Van Nimwegen E."/>
        </authorList>
    </citation>
    <scope>NUCLEOTIDE SEQUENCE [LARGE SCALE GENOMIC DNA]</scope>
    <source>
        <strain evidence="9 10">SC344</strain>
    </source>
</reference>
<feature type="transmembrane region" description="Helical" evidence="8">
    <location>
        <begin position="6"/>
        <end position="24"/>
    </location>
</feature>
<evidence type="ECO:0000256" key="1">
    <source>
        <dbReference type="ARBA" id="ARBA00004651"/>
    </source>
</evidence>
<evidence type="ECO:0000313" key="9">
    <source>
        <dbReference type="EMBL" id="RDR20246.1"/>
    </source>
</evidence>
<evidence type="ECO:0000256" key="8">
    <source>
        <dbReference type="SAM" id="Phobius"/>
    </source>
</evidence>
<feature type="transmembrane region" description="Helical" evidence="8">
    <location>
        <begin position="65"/>
        <end position="85"/>
    </location>
</feature>
<evidence type="ECO:0000256" key="3">
    <source>
        <dbReference type="ARBA" id="ARBA00022448"/>
    </source>
</evidence>
<dbReference type="Pfam" id="PF03547">
    <property type="entry name" value="Mem_trans"/>
    <property type="match status" value="1"/>
</dbReference>
<dbReference type="AlphaFoldDB" id="A0A370UZU6"/>
<evidence type="ECO:0000256" key="4">
    <source>
        <dbReference type="ARBA" id="ARBA00022475"/>
    </source>
</evidence>
<proteinExistence type="inferred from homology"/>
<evidence type="ECO:0000256" key="6">
    <source>
        <dbReference type="ARBA" id="ARBA00022989"/>
    </source>
</evidence>
<dbReference type="InterPro" id="IPR004776">
    <property type="entry name" value="Mem_transp_PIN-like"/>
</dbReference>
<dbReference type="Proteomes" id="UP000254454">
    <property type="component" value="Unassembled WGS sequence"/>
</dbReference>
<dbReference type="GO" id="GO:0005886">
    <property type="term" value="C:plasma membrane"/>
    <property type="evidence" value="ECO:0007669"/>
    <property type="project" value="UniProtKB-SubCell"/>
</dbReference>
<keyword evidence="3" id="KW-0813">Transport</keyword>
<evidence type="ECO:0000256" key="7">
    <source>
        <dbReference type="ARBA" id="ARBA00023136"/>
    </source>
</evidence>
<accession>A0A370UZU6</accession>
<feature type="transmembrane region" description="Helical" evidence="8">
    <location>
        <begin position="255"/>
        <end position="277"/>
    </location>
</feature>
<evidence type="ECO:0000313" key="10">
    <source>
        <dbReference type="Proteomes" id="UP000254454"/>
    </source>
</evidence>
<organism evidence="9 10">
    <name type="scientific">Escherichia marmotae</name>
    <dbReference type="NCBI Taxonomy" id="1499973"/>
    <lineage>
        <taxon>Bacteria</taxon>
        <taxon>Pseudomonadati</taxon>
        <taxon>Pseudomonadota</taxon>
        <taxon>Gammaproteobacteria</taxon>
        <taxon>Enterobacterales</taxon>
        <taxon>Enterobacteriaceae</taxon>
        <taxon>Escherichia</taxon>
    </lineage>
</organism>
<comment type="subcellular location">
    <subcellularLocation>
        <location evidence="1">Cell membrane</location>
        <topology evidence="1">Multi-pass membrane protein</topology>
    </subcellularLocation>
</comment>
<name>A0A370UZU6_9ESCH</name>
<feature type="transmembrane region" description="Helical" evidence="8">
    <location>
        <begin position="195"/>
        <end position="214"/>
    </location>
</feature>
<dbReference type="GO" id="GO:0055085">
    <property type="term" value="P:transmembrane transport"/>
    <property type="evidence" value="ECO:0007669"/>
    <property type="project" value="InterPro"/>
</dbReference>